<dbReference type="Gene3D" id="3.40.50.1820">
    <property type="entry name" value="alpha/beta hydrolase"/>
    <property type="match status" value="1"/>
</dbReference>
<dbReference type="AlphaFoldDB" id="D1BHH0"/>
<reference evidence="1 2" key="1">
    <citation type="journal article" date="2009" name="Stand. Genomic Sci.">
        <title>Complete genome sequence of Sanguibacter keddieii type strain (ST-74).</title>
        <authorList>
            <person name="Ivanova N."/>
            <person name="Sikorski J."/>
            <person name="Sims D."/>
            <person name="Brettin T."/>
            <person name="Detter J.C."/>
            <person name="Han C."/>
            <person name="Lapidus A."/>
            <person name="Copeland A."/>
            <person name="Glavina Del Rio T."/>
            <person name="Nolan M."/>
            <person name="Chen F."/>
            <person name="Lucas S."/>
            <person name="Tice H."/>
            <person name="Cheng J.F."/>
            <person name="Bruce D."/>
            <person name="Goodwin L."/>
            <person name="Pitluck S."/>
            <person name="Pati A."/>
            <person name="Mavromatis K."/>
            <person name="Chen A."/>
            <person name="Palaniappan K."/>
            <person name="D'haeseleer P."/>
            <person name="Chain P."/>
            <person name="Bristow J."/>
            <person name="Eisen J.A."/>
            <person name="Markowitz V."/>
            <person name="Hugenholtz P."/>
            <person name="Goker M."/>
            <person name="Pukall R."/>
            <person name="Klenk H.P."/>
            <person name="Kyrpides N.C."/>
        </authorList>
    </citation>
    <scope>NUCLEOTIDE SEQUENCE [LARGE SCALE GENOMIC DNA]</scope>
    <source>
        <strain evidence="2">ATCC 51767 / DSM 10542 / NCFB 3025 / ST-74</strain>
    </source>
</reference>
<evidence type="ECO:0008006" key="3">
    <source>
        <dbReference type="Google" id="ProtNLM"/>
    </source>
</evidence>
<dbReference type="STRING" id="446469.Sked_19650"/>
<name>D1BHH0_SANKS</name>
<protein>
    <recommendedName>
        <fullName evidence="3">Dienelactone hydrolase-like enzyme</fullName>
    </recommendedName>
</protein>
<keyword evidence="2" id="KW-1185">Reference proteome</keyword>
<proteinExistence type="predicted"/>
<accession>D1BHH0</accession>
<dbReference type="SUPFAM" id="SSF53474">
    <property type="entry name" value="alpha/beta-Hydrolases"/>
    <property type="match status" value="1"/>
</dbReference>
<dbReference type="InterPro" id="IPR029058">
    <property type="entry name" value="AB_hydrolase_fold"/>
</dbReference>
<organism evidence="1 2">
    <name type="scientific">Sanguibacter keddieii (strain ATCC 51767 / DSM 10542 / NCFB 3025 / ST-74)</name>
    <dbReference type="NCBI Taxonomy" id="446469"/>
    <lineage>
        <taxon>Bacteria</taxon>
        <taxon>Bacillati</taxon>
        <taxon>Actinomycetota</taxon>
        <taxon>Actinomycetes</taxon>
        <taxon>Micrococcales</taxon>
        <taxon>Sanguibacteraceae</taxon>
        <taxon>Sanguibacter</taxon>
    </lineage>
</organism>
<dbReference type="RefSeq" id="WP_012866959.1">
    <property type="nucleotide sequence ID" value="NC_013521.1"/>
</dbReference>
<sequence length="255" mass="27272">MGELEISRRDQAHGAMSEVLFSVERDGLQVPAFAWLPTGRRHASVVLIGHGGSGHKAIDRHHRLALRLVVGSGVACLAIDGPYHGDRAVPGDGPLDYQQRVVAEGPAAVHDRMSQDWLTVLAAASEEWSLDGDAVGYLGLSMGSRYGLGVCAALGARLQAAVIGTFGLAADDPMMVAMAADDLLRTSAAEITAPVLHHVQWDDEVFPRGGQLQLFDLFASPEKIMRARPGAHGETRTDDEAAWCEHLSSRLAEKV</sequence>
<evidence type="ECO:0000313" key="2">
    <source>
        <dbReference type="Proteomes" id="UP000000322"/>
    </source>
</evidence>
<gene>
    <name evidence="1" type="ordered locus">Sked_19650</name>
</gene>
<dbReference type="Proteomes" id="UP000000322">
    <property type="component" value="Chromosome"/>
</dbReference>
<dbReference type="KEGG" id="ske:Sked_19650"/>
<dbReference type="EMBL" id="CP001819">
    <property type="protein sequence ID" value="ACZ21890.1"/>
    <property type="molecule type" value="Genomic_DNA"/>
</dbReference>
<evidence type="ECO:0000313" key="1">
    <source>
        <dbReference type="EMBL" id="ACZ21890.1"/>
    </source>
</evidence>
<dbReference type="ESTHER" id="sanks-d1bhh0">
    <property type="family name" value="Bacterial_Est97"/>
</dbReference>
<dbReference type="eggNOG" id="COG1073">
    <property type="taxonomic scope" value="Bacteria"/>
</dbReference>
<dbReference type="OrthoDB" id="4158640at2"/>
<dbReference type="HOGENOM" id="CLU_097569_0_0_11"/>